<feature type="region of interest" description="Disordered" evidence="1">
    <location>
        <begin position="1"/>
        <end position="24"/>
    </location>
</feature>
<accession>A0A8H7NUT7</accession>
<evidence type="ECO:0000313" key="2">
    <source>
        <dbReference type="EMBL" id="KAF9804966.1"/>
    </source>
</evidence>
<reference evidence="2" key="2">
    <citation type="journal article" name="Front. Microbiol.">
        <title>Degradative Capacity of Two Strains of Rhodonia placenta: From Phenotype to Genotype.</title>
        <authorList>
            <person name="Kolle M."/>
            <person name="Horta M.A.C."/>
            <person name="Nowrousian M."/>
            <person name="Ohm R.A."/>
            <person name="Benz J.P."/>
            <person name="Pilgard A."/>
        </authorList>
    </citation>
    <scope>NUCLEOTIDE SEQUENCE</scope>
    <source>
        <strain evidence="2">FPRL280</strain>
    </source>
</reference>
<gene>
    <name evidence="2" type="ORF">IEO21_09270</name>
</gene>
<evidence type="ECO:0000256" key="1">
    <source>
        <dbReference type="SAM" id="MobiDB-lite"/>
    </source>
</evidence>
<evidence type="ECO:0000313" key="3">
    <source>
        <dbReference type="Proteomes" id="UP000639403"/>
    </source>
</evidence>
<comment type="caution">
    <text evidence="2">The sequence shown here is derived from an EMBL/GenBank/DDBJ whole genome shotgun (WGS) entry which is preliminary data.</text>
</comment>
<dbReference type="EMBL" id="JADOXO010000418">
    <property type="protein sequence ID" value="KAF9804966.1"/>
    <property type="molecule type" value="Genomic_DNA"/>
</dbReference>
<proteinExistence type="predicted"/>
<sequence>MEDVIHHRLEGRRGIGEAEEHHQGFVQSPVSYEGRLPFFTGFDPDVVISPSDIELRKERSTAELIHHLGYQRQRIVIFDSDRV</sequence>
<feature type="compositionally biased region" description="Basic and acidic residues" evidence="1">
    <location>
        <begin position="1"/>
        <end position="23"/>
    </location>
</feature>
<reference evidence="2" key="1">
    <citation type="submission" date="2020-11" db="EMBL/GenBank/DDBJ databases">
        <authorList>
            <person name="Koelle M."/>
            <person name="Horta M.A.C."/>
            <person name="Nowrousian M."/>
            <person name="Ohm R.A."/>
            <person name="Benz P."/>
            <person name="Pilgard A."/>
        </authorList>
    </citation>
    <scope>NUCLEOTIDE SEQUENCE</scope>
    <source>
        <strain evidence="2">FPRL280</strain>
    </source>
</reference>
<dbReference type="Proteomes" id="UP000639403">
    <property type="component" value="Unassembled WGS sequence"/>
</dbReference>
<protein>
    <submittedName>
        <fullName evidence="2">Uncharacterized protein</fullName>
    </submittedName>
</protein>
<organism evidence="2 3">
    <name type="scientific">Rhodonia placenta</name>
    <dbReference type="NCBI Taxonomy" id="104341"/>
    <lineage>
        <taxon>Eukaryota</taxon>
        <taxon>Fungi</taxon>
        <taxon>Dikarya</taxon>
        <taxon>Basidiomycota</taxon>
        <taxon>Agaricomycotina</taxon>
        <taxon>Agaricomycetes</taxon>
        <taxon>Polyporales</taxon>
        <taxon>Adustoporiaceae</taxon>
        <taxon>Rhodonia</taxon>
    </lineage>
</organism>
<dbReference type="AlphaFoldDB" id="A0A8H7NUT7"/>
<name>A0A8H7NUT7_9APHY</name>